<dbReference type="NCBIfam" id="TIGR02532">
    <property type="entry name" value="IV_pilin_GFxxxE"/>
    <property type="match status" value="1"/>
</dbReference>
<dbReference type="Pfam" id="PF07963">
    <property type="entry name" value="N_methyl"/>
    <property type="match status" value="1"/>
</dbReference>
<dbReference type="OrthoDB" id="1634092at2"/>
<evidence type="ECO:0000313" key="9">
    <source>
        <dbReference type="Proteomes" id="UP000003277"/>
    </source>
</evidence>
<evidence type="ECO:0000256" key="5">
    <source>
        <dbReference type="ARBA" id="ARBA00023136"/>
    </source>
</evidence>
<dbReference type="EMBL" id="ADLT01000031">
    <property type="protein sequence ID" value="EHO63015.1"/>
    <property type="molecule type" value="Genomic_DNA"/>
</dbReference>
<keyword evidence="9" id="KW-1185">Reference proteome</keyword>
<dbReference type="RefSeq" id="WP_008859553.1">
    <property type="nucleotide sequence ID" value="NZ_JH591188.1"/>
</dbReference>
<dbReference type="PANTHER" id="PTHR30093">
    <property type="entry name" value="GENERAL SECRETION PATHWAY PROTEIN G"/>
    <property type="match status" value="1"/>
</dbReference>
<dbReference type="GO" id="GO:0015628">
    <property type="term" value="P:protein secretion by the type II secretion system"/>
    <property type="evidence" value="ECO:0007669"/>
    <property type="project" value="InterPro"/>
</dbReference>
<evidence type="ECO:0000256" key="6">
    <source>
        <dbReference type="SAM" id="Phobius"/>
    </source>
</evidence>
<comment type="caution">
    <text evidence="8">The sequence shown here is derived from an EMBL/GenBank/DDBJ whole genome shotgun (WGS) entry which is preliminary data.</text>
</comment>
<dbReference type="AlphaFoldDB" id="H1D0C0"/>
<accession>H1D0C0</accession>
<dbReference type="Gene3D" id="3.30.700.10">
    <property type="entry name" value="Glycoprotein, Type 4 Pilin"/>
    <property type="match status" value="1"/>
</dbReference>
<dbReference type="GO" id="GO:0015627">
    <property type="term" value="C:type II protein secretion system complex"/>
    <property type="evidence" value="ECO:0007669"/>
    <property type="project" value="InterPro"/>
</dbReference>
<dbReference type="InterPro" id="IPR012902">
    <property type="entry name" value="N_methyl_site"/>
</dbReference>
<keyword evidence="4 6" id="KW-1133">Transmembrane helix</keyword>
<protein>
    <submittedName>
        <fullName evidence="8">General secretion pathway protein G</fullName>
    </submittedName>
</protein>
<gene>
    <name evidence="8" type="ORF">HMPREF9453_01058</name>
</gene>
<feature type="transmembrane region" description="Helical" evidence="6">
    <location>
        <begin position="12"/>
        <end position="33"/>
    </location>
</feature>
<dbReference type="PANTHER" id="PTHR30093:SF44">
    <property type="entry name" value="TYPE II SECRETION SYSTEM CORE PROTEIN G"/>
    <property type="match status" value="1"/>
</dbReference>
<dbReference type="HOGENOM" id="CLU_091705_7_3_9"/>
<evidence type="ECO:0000313" key="8">
    <source>
        <dbReference type="EMBL" id="EHO63015.1"/>
    </source>
</evidence>
<evidence type="ECO:0000256" key="3">
    <source>
        <dbReference type="ARBA" id="ARBA00022692"/>
    </source>
</evidence>
<dbReference type="Pfam" id="PF08334">
    <property type="entry name" value="T2SSG"/>
    <property type="match status" value="1"/>
</dbReference>
<evidence type="ECO:0000259" key="7">
    <source>
        <dbReference type="Pfam" id="PF08334"/>
    </source>
</evidence>
<keyword evidence="5 6" id="KW-0472">Membrane</keyword>
<dbReference type="eggNOG" id="COG2165">
    <property type="taxonomic scope" value="Bacteria"/>
</dbReference>
<dbReference type="Proteomes" id="UP000003277">
    <property type="component" value="Unassembled WGS sequence"/>
</dbReference>
<evidence type="ECO:0000256" key="2">
    <source>
        <dbReference type="ARBA" id="ARBA00022481"/>
    </source>
</evidence>
<name>H1D0C0_9FIRM</name>
<dbReference type="PATRIC" id="fig|742743.3.peg.1077"/>
<dbReference type="STRING" id="742743.HMPREF9453_01058"/>
<dbReference type="SUPFAM" id="SSF54523">
    <property type="entry name" value="Pili subunits"/>
    <property type="match status" value="1"/>
</dbReference>
<organism evidence="8 9">
    <name type="scientific">Dialister succinatiphilus YIT 11850</name>
    <dbReference type="NCBI Taxonomy" id="742743"/>
    <lineage>
        <taxon>Bacteria</taxon>
        <taxon>Bacillati</taxon>
        <taxon>Bacillota</taxon>
        <taxon>Negativicutes</taxon>
        <taxon>Veillonellales</taxon>
        <taxon>Veillonellaceae</taxon>
        <taxon>Dialister</taxon>
    </lineage>
</organism>
<evidence type="ECO:0000256" key="1">
    <source>
        <dbReference type="ARBA" id="ARBA00004167"/>
    </source>
</evidence>
<evidence type="ECO:0000256" key="4">
    <source>
        <dbReference type="ARBA" id="ARBA00022989"/>
    </source>
</evidence>
<feature type="domain" description="Type II secretion system protein GspG C-terminal" evidence="7">
    <location>
        <begin position="36"/>
        <end position="92"/>
    </location>
</feature>
<reference evidence="8 9" key="1">
    <citation type="submission" date="2011-11" db="EMBL/GenBank/DDBJ databases">
        <title>The Genome Sequence of Dialister succinatiphilus YIT 11850.</title>
        <authorList>
            <consortium name="The Broad Institute Genome Sequencing Platform"/>
            <person name="Earl A."/>
            <person name="Ward D."/>
            <person name="Feldgarden M."/>
            <person name="Gevers D."/>
            <person name="Morotomi M."/>
            <person name="Young S.K."/>
            <person name="Zeng Q."/>
            <person name="Gargeya S."/>
            <person name="Fitzgerald M."/>
            <person name="Haas B."/>
            <person name="Abouelleil A."/>
            <person name="Alvarado L."/>
            <person name="Arachchi H.M."/>
            <person name="Berlin A."/>
            <person name="Brown A."/>
            <person name="Chapman S.B."/>
            <person name="Dunbar C."/>
            <person name="Gearin G."/>
            <person name="Goldberg J."/>
            <person name="Griggs A."/>
            <person name="Gujja S."/>
            <person name="Heiman D."/>
            <person name="Howarth C."/>
            <person name="Lui A."/>
            <person name="MacDonald P.J.P."/>
            <person name="Montmayeur A."/>
            <person name="Murphy C."/>
            <person name="Neiman D."/>
            <person name="Pearson M."/>
            <person name="Priest M."/>
            <person name="Roberts A."/>
            <person name="Saif S."/>
            <person name="Shea T."/>
            <person name="Sisk P."/>
            <person name="Stolte C."/>
            <person name="Sykes S."/>
            <person name="Wortman J."/>
            <person name="Nusbaum C."/>
            <person name="Birren B."/>
        </authorList>
    </citation>
    <scope>NUCLEOTIDE SEQUENCE [LARGE SCALE GENOMIC DNA]</scope>
    <source>
        <strain evidence="8 9">YIT 11850</strain>
    </source>
</reference>
<dbReference type="PRINTS" id="PR00813">
    <property type="entry name" value="BCTERIALGSPG"/>
</dbReference>
<dbReference type="InterPro" id="IPR013545">
    <property type="entry name" value="T2SS_protein-GspG_C"/>
</dbReference>
<keyword evidence="2" id="KW-0488">Methylation</keyword>
<proteinExistence type="predicted"/>
<comment type="subcellular location">
    <subcellularLocation>
        <location evidence="1">Membrane</location>
        <topology evidence="1">Single-pass membrane protein</topology>
    </subcellularLocation>
</comment>
<dbReference type="InterPro" id="IPR000983">
    <property type="entry name" value="Bac_GSPG_pilin"/>
</dbReference>
<dbReference type="GO" id="GO:0016020">
    <property type="term" value="C:membrane"/>
    <property type="evidence" value="ECO:0007669"/>
    <property type="project" value="UniProtKB-SubCell"/>
</dbReference>
<dbReference type="InterPro" id="IPR045584">
    <property type="entry name" value="Pilin-like"/>
</dbReference>
<sequence>MQEERRKRKRKGFMILELIIVVAIIGVLAAMAVPNLTGLTDEAKVARIRSDISTLGTAAEMYYVKNGVYPASLDSLVGSREEGYLKKVPEPPDKTVTYEMKEKGEVVASFKGKTYSSFGTVT</sequence>
<keyword evidence="3 6" id="KW-0812">Transmembrane</keyword>